<reference evidence="1 2" key="1">
    <citation type="submission" date="2018-08" db="EMBL/GenBank/DDBJ databases">
        <title>The draft genome squence of Brumimicrobium sp. N62.</title>
        <authorList>
            <person name="Du Z.-J."/>
            <person name="Luo H.-R."/>
        </authorList>
    </citation>
    <scope>NUCLEOTIDE SEQUENCE [LARGE SCALE GENOMIC DNA]</scope>
    <source>
        <strain evidence="1 2">N62</strain>
    </source>
</reference>
<accession>A0A3E1F058</accession>
<dbReference type="OrthoDB" id="658622at2"/>
<dbReference type="RefSeq" id="WP_116880173.1">
    <property type="nucleotide sequence ID" value="NZ_QURB01000002.1"/>
</dbReference>
<protein>
    <submittedName>
        <fullName evidence="1">DUF3822 family protein</fullName>
    </submittedName>
</protein>
<dbReference type="Gene3D" id="3.30.420.250">
    <property type="match status" value="1"/>
</dbReference>
<dbReference type="AlphaFoldDB" id="A0A3E1F058"/>
<evidence type="ECO:0000313" key="1">
    <source>
        <dbReference type="EMBL" id="RFC55194.1"/>
    </source>
</evidence>
<sequence length="255" mass="29898">MNNTQLAIHISRTSVHVAEVLRSNQEIIQQFDFELMESTPLAYKNKLREIFDSITTLKEEYPEYTLAWSTPRHTLIPLSVYNESSPKSIFNLMFGDVVDEKMVDFNRLMELNMVNVFEIPDWVKSFFTIRYPQMVFKHENSIALRALFQMGTFKRKVSLSFNDEYVNILIIHSNELIFSNSFEYQTPEDVLYHLLFVLEQQNLKEETGELNFYFTAESTKSVAEKTKGLLEEHKLLKNLQLNSIDSILKLQTLCV</sequence>
<proteinExistence type="predicted"/>
<name>A0A3E1F058_9FLAO</name>
<dbReference type="EMBL" id="QURB01000002">
    <property type="protein sequence ID" value="RFC55194.1"/>
    <property type="molecule type" value="Genomic_DNA"/>
</dbReference>
<comment type="caution">
    <text evidence="1">The sequence shown here is derived from an EMBL/GenBank/DDBJ whole genome shotgun (WGS) entry which is preliminary data.</text>
</comment>
<dbReference type="Gene3D" id="3.30.420.260">
    <property type="match status" value="1"/>
</dbReference>
<dbReference type="Pfam" id="PF12864">
    <property type="entry name" value="DUF3822"/>
    <property type="match status" value="1"/>
</dbReference>
<organism evidence="1 2">
    <name type="scientific">Brumimicrobium aurantiacum</name>
    <dbReference type="NCBI Taxonomy" id="1737063"/>
    <lineage>
        <taxon>Bacteria</taxon>
        <taxon>Pseudomonadati</taxon>
        <taxon>Bacteroidota</taxon>
        <taxon>Flavobacteriia</taxon>
        <taxon>Flavobacteriales</taxon>
        <taxon>Crocinitomicaceae</taxon>
        <taxon>Brumimicrobium</taxon>
    </lineage>
</organism>
<keyword evidence="2" id="KW-1185">Reference proteome</keyword>
<evidence type="ECO:0000313" key="2">
    <source>
        <dbReference type="Proteomes" id="UP000257127"/>
    </source>
</evidence>
<dbReference type="Proteomes" id="UP000257127">
    <property type="component" value="Unassembled WGS sequence"/>
</dbReference>
<dbReference type="CDD" id="cd24013">
    <property type="entry name" value="ASKHA_ATPase_BT3980-like"/>
    <property type="match status" value="1"/>
</dbReference>
<gene>
    <name evidence="1" type="ORF">DXU93_05065</name>
</gene>
<dbReference type="InterPro" id="IPR024213">
    <property type="entry name" value="DUF3822"/>
</dbReference>